<feature type="transmembrane region" description="Helical" evidence="5">
    <location>
        <begin position="489"/>
        <end position="508"/>
    </location>
</feature>
<feature type="transmembrane region" description="Helical" evidence="5">
    <location>
        <begin position="112"/>
        <end position="129"/>
    </location>
</feature>
<feature type="transmembrane region" description="Helical" evidence="5">
    <location>
        <begin position="320"/>
        <end position="343"/>
    </location>
</feature>
<dbReference type="InterPro" id="IPR010096">
    <property type="entry name" value="NADH-Q_OxRdtase_suN/2"/>
</dbReference>
<dbReference type="InterPro" id="IPR001750">
    <property type="entry name" value="ND/Mrp_TM"/>
</dbReference>
<keyword evidence="3 5" id="KW-1133">Transmembrane helix</keyword>
<dbReference type="Pfam" id="PF00361">
    <property type="entry name" value="Proton_antipo_M"/>
    <property type="match status" value="1"/>
</dbReference>
<evidence type="ECO:0000256" key="2">
    <source>
        <dbReference type="ARBA" id="ARBA00022692"/>
    </source>
</evidence>
<keyword evidence="4 5" id="KW-0472">Membrane</keyword>
<name>A0ABP0SL61_9DINO</name>
<dbReference type="PANTHER" id="PTHR22773">
    <property type="entry name" value="NADH DEHYDROGENASE"/>
    <property type="match status" value="1"/>
</dbReference>
<keyword evidence="2 5" id="KW-0812">Transmembrane</keyword>
<feature type="transmembrane region" description="Helical" evidence="5">
    <location>
        <begin position="211"/>
        <end position="234"/>
    </location>
</feature>
<dbReference type="HAMAP" id="MF_00445">
    <property type="entry name" value="NDH1_NuoN_1"/>
    <property type="match status" value="1"/>
</dbReference>
<dbReference type="Proteomes" id="UP001642464">
    <property type="component" value="Unassembled WGS sequence"/>
</dbReference>
<feature type="transmembrane region" description="Helical" evidence="5">
    <location>
        <begin position="447"/>
        <end position="468"/>
    </location>
</feature>
<feature type="transmembrane region" description="Helical" evidence="5">
    <location>
        <begin position="21"/>
        <end position="41"/>
    </location>
</feature>
<reference evidence="7 8" key="1">
    <citation type="submission" date="2024-02" db="EMBL/GenBank/DDBJ databases">
        <authorList>
            <person name="Chen Y."/>
            <person name="Shah S."/>
            <person name="Dougan E. K."/>
            <person name="Thang M."/>
            <person name="Chan C."/>
        </authorList>
    </citation>
    <scope>NUCLEOTIDE SEQUENCE [LARGE SCALE GENOMIC DNA]</scope>
</reference>
<feature type="transmembrane region" description="Helical" evidence="5">
    <location>
        <begin position="363"/>
        <end position="384"/>
    </location>
</feature>
<feature type="domain" description="NADH:quinone oxidoreductase/Mrp antiporter transmembrane" evidence="6">
    <location>
        <begin position="129"/>
        <end position="452"/>
    </location>
</feature>
<sequence>MSVHTILMNALGKELPRSLEIFTPELTLCATIVALLLLRLVDMQKNGLLAALYNAWQVTDGGVGLTGPYFTGLLVHDEFALFFRLGLSLFLVLVVALTVLTGIPDQEDGQDFYTLLFGATIGMLLATGANNLLMLFLSVEMMSVPSYAMVGFLKGKAKSSEAAFKYVVYGAGTAGIMLYGVSLLAGLLGTLDMGQLGERFALLMGEQGFGLSAPISVVTVLGILMVLVGLAFKLSLVPFHFWCPDAFEGASAEVGGFLSVASKAAAFALLVRFVMAFQGSAEVLHELSLFFGIALGVCAAASMTFGNLAAYTQDNVKRLLAYSTIAHAGYMLMAISALLVILSNPVSAEDAQYASAALCVEGLMYYIAVYLFMNLAAFAVVALVRNETYREDIEGFNGLISCNTPTKVLCICMAFSFFSLVGMPPFGGFFAKMLIFYGAFQAGTVHWFLWALLAIGGVNTVFSLFYYLRVLKAMFIAPRAEESRPVETPAMVSAYVVLLTIPLLALGASPLQQDLSATARYVATVLFQ</sequence>
<dbReference type="EMBL" id="CAXAMM010044097">
    <property type="protein sequence ID" value="CAK9113117.1"/>
    <property type="molecule type" value="Genomic_DNA"/>
</dbReference>
<feature type="transmembrane region" description="Helical" evidence="5">
    <location>
        <begin position="254"/>
        <end position="275"/>
    </location>
</feature>
<accession>A0ABP0SL61</accession>
<protein>
    <submittedName>
        <fullName evidence="7">NADH-quinone oxidoreductase subunit N (NADH dehydrogenase I subunit N) (NDH-1 subunit N)</fullName>
    </submittedName>
</protein>
<organism evidence="7 8">
    <name type="scientific">Durusdinium trenchii</name>
    <dbReference type="NCBI Taxonomy" id="1381693"/>
    <lineage>
        <taxon>Eukaryota</taxon>
        <taxon>Sar</taxon>
        <taxon>Alveolata</taxon>
        <taxon>Dinophyceae</taxon>
        <taxon>Suessiales</taxon>
        <taxon>Symbiodiniaceae</taxon>
        <taxon>Durusdinium</taxon>
    </lineage>
</organism>
<evidence type="ECO:0000256" key="1">
    <source>
        <dbReference type="ARBA" id="ARBA00004141"/>
    </source>
</evidence>
<feature type="transmembrane region" description="Helical" evidence="5">
    <location>
        <begin position="79"/>
        <end position="100"/>
    </location>
</feature>
<evidence type="ECO:0000256" key="3">
    <source>
        <dbReference type="ARBA" id="ARBA00022989"/>
    </source>
</evidence>
<comment type="subcellular location">
    <subcellularLocation>
        <location evidence="1">Membrane</location>
        <topology evidence="1">Multi-pass membrane protein</topology>
    </subcellularLocation>
</comment>
<feature type="transmembrane region" description="Helical" evidence="5">
    <location>
        <begin position="408"/>
        <end position="427"/>
    </location>
</feature>
<evidence type="ECO:0000259" key="6">
    <source>
        <dbReference type="Pfam" id="PF00361"/>
    </source>
</evidence>
<evidence type="ECO:0000313" key="8">
    <source>
        <dbReference type="Proteomes" id="UP001642464"/>
    </source>
</evidence>
<gene>
    <name evidence="7" type="ORF">SCF082_LOCUS52442</name>
</gene>
<evidence type="ECO:0000256" key="5">
    <source>
        <dbReference type="SAM" id="Phobius"/>
    </source>
</evidence>
<evidence type="ECO:0000313" key="7">
    <source>
        <dbReference type="EMBL" id="CAK9113117.1"/>
    </source>
</evidence>
<evidence type="ECO:0000256" key="4">
    <source>
        <dbReference type="ARBA" id="ARBA00023136"/>
    </source>
</evidence>
<proteinExistence type="inferred from homology"/>
<keyword evidence="8" id="KW-1185">Reference proteome</keyword>
<feature type="transmembrane region" description="Helical" evidence="5">
    <location>
        <begin position="166"/>
        <end position="191"/>
    </location>
</feature>
<feature type="transmembrane region" description="Helical" evidence="5">
    <location>
        <begin position="287"/>
        <end position="308"/>
    </location>
</feature>
<comment type="caution">
    <text evidence="7">The sequence shown here is derived from an EMBL/GenBank/DDBJ whole genome shotgun (WGS) entry which is preliminary data.</text>
</comment>